<keyword evidence="2" id="KW-1185">Reference proteome</keyword>
<evidence type="ECO:0000313" key="1">
    <source>
        <dbReference type="EMBL" id="KAK2549321.1"/>
    </source>
</evidence>
<comment type="caution">
    <text evidence="1">The sequence shown here is derived from an EMBL/GenBank/DDBJ whole genome shotgun (WGS) entry which is preliminary data.</text>
</comment>
<protein>
    <submittedName>
        <fullName evidence="1">Uncharacterized protein</fullName>
    </submittedName>
</protein>
<dbReference type="EMBL" id="JARQWQ010000127">
    <property type="protein sequence ID" value="KAK2549321.1"/>
    <property type="molecule type" value="Genomic_DNA"/>
</dbReference>
<gene>
    <name evidence="1" type="ORF">P5673_030144</name>
</gene>
<proteinExistence type="predicted"/>
<dbReference type="AlphaFoldDB" id="A0AAD9PUW6"/>
<dbReference type="Proteomes" id="UP001249851">
    <property type="component" value="Unassembled WGS sequence"/>
</dbReference>
<sequence>MEVLYSHICPYQCVGLFCVERFLGLPVPRNMGPSVPSFHRGPSVPFVELECGFNCKILSCPFADVFQSEMWSEFFSSTPEHLQPTVSLVTSTVLGCNVDGTEHTYLAGFRLDANVAIYLQCCLQDANSPSPVLNAIYSIDWAQRMAELSKISNHPLASLIVSVSQRLLGRPKVKLRSCDYGDVKGQRGIQDYRF</sequence>
<accession>A0AAD9PUW6</accession>
<evidence type="ECO:0000313" key="2">
    <source>
        <dbReference type="Proteomes" id="UP001249851"/>
    </source>
</evidence>
<reference evidence="1" key="1">
    <citation type="journal article" date="2023" name="G3 (Bethesda)">
        <title>Whole genome assembly and annotation of the endangered Caribbean coral Acropora cervicornis.</title>
        <authorList>
            <person name="Selwyn J.D."/>
            <person name="Vollmer S.V."/>
        </authorList>
    </citation>
    <scope>NUCLEOTIDE SEQUENCE</scope>
    <source>
        <strain evidence="1">K2</strain>
    </source>
</reference>
<reference evidence="1" key="2">
    <citation type="journal article" date="2023" name="Science">
        <title>Genomic signatures of disease resistance in endangered staghorn corals.</title>
        <authorList>
            <person name="Vollmer S.V."/>
            <person name="Selwyn J.D."/>
            <person name="Despard B.A."/>
            <person name="Roesel C.L."/>
        </authorList>
    </citation>
    <scope>NUCLEOTIDE SEQUENCE</scope>
    <source>
        <strain evidence="1">K2</strain>
    </source>
</reference>
<organism evidence="1 2">
    <name type="scientific">Acropora cervicornis</name>
    <name type="common">Staghorn coral</name>
    <dbReference type="NCBI Taxonomy" id="6130"/>
    <lineage>
        <taxon>Eukaryota</taxon>
        <taxon>Metazoa</taxon>
        <taxon>Cnidaria</taxon>
        <taxon>Anthozoa</taxon>
        <taxon>Hexacorallia</taxon>
        <taxon>Scleractinia</taxon>
        <taxon>Astrocoeniina</taxon>
        <taxon>Acroporidae</taxon>
        <taxon>Acropora</taxon>
    </lineage>
</organism>
<name>A0AAD9PUW6_ACRCE</name>